<dbReference type="OrthoDB" id="411021at2759"/>
<feature type="transmembrane region" description="Helical" evidence="2">
    <location>
        <begin position="4704"/>
        <end position="4723"/>
    </location>
</feature>
<evidence type="ECO:0000259" key="3">
    <source>
        <dbReference type="PROSITE" id="PS50948"/>
    </source>
</evidence>
<dbReference type="EMBL" id="CAMXCT010000202">
    <property type="protein sequence ID" value="CAI3975430.1"/>
    <property type="molecule type" value="Genomic_DNA"/>
</dbReference>
<dbReference type="PANTHER" id="PTHR43737:SF1">
    <property type="entry name" value="DUF1501 DOMAIN-CONTAINING PROTEIN"/>
    <property type="match status" value="1"/>
</dbReference>
<evidence type="ECO:0000313" key="5">
    <source>
        <dbReference type="EMBL" id="CAI3975430.1"/>
    </source>
</evidence>
<dbReference type="InterPro" id="IPR003609">
    <property type="entry name" value="Pan_app"/>
</dbReference>
<dbReference type="InterPro" id="IPR010869">
    <property type="entry name" value="DUF1501"/>
</dbReference>
<sequence>MWKFFLALLAQGYCDNVSCPSTGGLGLLQKSPSLQRLTLDVEVLQEREWVAVDGGVDRACRGKSAGDNLASYFTVNSGLASLSACQSLCENTMGCKGVEYHISGRCEIWTRPGGIEASIGLANYSCFALELSDFIDVDSSDSSCRGDDALDDEPSYKEVSNVASLGECKELCRRNVACKGIEFSGSRCEVWTRAILAWIADSGSQCLKLEFAPIDGADRACRGSSTTDNNPAHYRVVSGASEAECKQACREQSGCKGIEHSNGRCELWTRAEGIQATVPLSGFKCLAYQGSGSVTTTSTMPTSSTTSTSTAPGPSEPELARFLIQATFGPTLASIRAIGQMTFQQWIDEQMALPVQSHRAYWRKRTNPYLSPADIAGEEVIGAARSRCDPGSRWVGYTFQRRDVGKTVKVSNNQILVDDVHLTDIDPAFEGNGLAAPQSCSNNPPEYWQSRGYTCLTIDQDSFSWSCPDESWRSQESCQQTCFDLGYGHPGDDCSTGWPGVIFDGFLCNVREDAVGAWVQLSTSSDCTAGLRAMTNPHIWRANPTPEMTQSLSFAVFQTSVIHLLTSPAQCNLGTVVRSDVEAGGRFYLLQPRLELVENTIEQPASSGSWAGGTCPAVSKTFLNEASCKLLPGCLPLGIVDIQVVLNAASFQKFFNVGGRCVYAITGLRTSTSPCNRRSRWKKLDCSTESCTASSLSPDDQQAIQSELSAESAQGWLRDVDISCSDVNVAAQRVVQVGNDYFQHVHLDEMNVFDFSDWVSEHPGGPDKITQWTSMGYQLQYPSWHGMDRWDEGLAPGILRPNLVGKFGEAMAFQSLPQPLQTQELMNEFASGVTDDTEFSTVCGSPGEVANDAFLGHQLSITHGGEYDWHFDMDYLSRWGTDQLARSAVWTMQALYANDQLRQRMAWALSQILVLAVVGGNFGGQTEMWLNYYDIFVRNAFGNFRDVLREVTYNPIMGDYLTFKRNRAFDESNNYPDENFAREIMQLFTIGLWKLNPDGTRMKDASGQDMPTYTNEHIMNFARVFTGFDEQAGRDNIEWVWDRNFIDPMRVNARWHDVYPKPDLDGNFLGDGYPLCSDLPPAYFLSQGAKFEFLGHNYQGSDVLNLEPTSQLFGRLCGSGTSCRHTLTVELDTSLTCNGPECTMDTVSVVNVSGGYYRYLPPTCVNLFFFNGQVTRRGGRAWGWTDRCDNPYLPVAGTACCGGCKNRKDWWWMDNRGHCSCENATIACPSMFTERCNLDETWREQQWCRLACWENGVGYEGDDCSKGAWRGERLCGYPKEFVRMATAERQCSARGLEICWERLEGYECEYDEERVWTHETCTYEVLVHADGKVSSNLTSRTRLNKFYVPWKSGNFPGKDGSSCPTGCHSFANGCSCSMNVQIRSAFSSMPTSAQLSSLSIGAVKPITSCTSGCSSSVKAYGDMSDPETVFEHEGRFYKNKEVLVVVGDGSFEFRNPPFFVTLDDPREKDVHSEVESLLDHLVYHNNTAPFISKNLIQRFTTSNPSPEYVKVVADAFKTGTYAGQTYSGAYGDLAATVAAILLHPEARSQTSTTNGALREPLIKVIHFMRSLEYKDNTGRNVLFSNLMPFIGQFPYSSPSVFNYYLPGFKPSDFPEGLVGPEFEIFTPPMAISFMNGMTALIEHGLGPMGCDGGFGFEAPRNCSNGELHLGELECIQPTIDQMDLLLTGGRLHDSGKIKSAYQLADGGHEYKTAQMAMVMTPEFHTLGSSLPLGPRTTQPPEVVNEPRSYKALVMVFLAGGADTFNMLVPMNCPLYDEYTQVRGSVAMPPSDLNSISTTGQSCGEFGIHARLPILKELYDSQEAAFLSNIGSLAEPLSKDQWEIGTGQRCTGLFSHSDQQQAAQTLTCQYSGSAQKGAGGRIADALAAGNEKYRTTSFSVAGMSTWPQGRTTAPQIIDPQSGTVSFTHYERLKTVIENITSVRHGNIYAEEFSTKFASAIKFNQELEEQLKTSKLQTPFPTNEIDLSRQLKQVARLISARVHRKAERDVFFVDIGGWDTHSSVSRELNDRFQDLNSALTSFVTELKAQNIFDSTTIVTHSDFARALTPNSGEGTDHAWGGNYVMIGGDLKGGRIYNDFPASFKEGSAQDAGRGRLIPKYPWENMAPLSYQTEFGSGATTVAPYRDFAVPCSAAATCCAGCHVRVAGDPGKGVLRWPWQSTLVTLDFQLLPLCTLVSRNQCMRWRTTSSTTSVVLQSLLVLLLFCEAFDGGARRGDYILDTMNEAPTGSGSIPLQEYRREIPPGWKPNDPAYPLRSYFDRLRLWYRIANIPDETIGPTIAGRLYGRAHRVAMSLRIPRPDGGHDTGDAALVRLEVDEVRDPNTGMVIQAHVPSGVQHLTAALRMAFGQQDQDLATQSLEKFFGLARGRLSLQEYSLEFDARFDEASDRAGLQMNEVARFFLFFKHSGLSSKQVDDIKLQVAGDFTRFAEARALALRLSSNKQDNENMDSYYAQDYHQDYVTEDNYGDWMENETYDYDDGHDYAWWTDYDAYDEGEWILDYDETADAYYQQYWDEEYWDAQEEEQTAGSTGDPQKTSDKTSEHAAEEYYGGKGKFGGGKSFGKRHWFAQPTSVRPGLNIVDGIPDSSTRTSNASTSAQEFAIHTPPSDLEGPKFVRISTANTDSGEEHQQVAQNEKKHLNAFSFAFNFYEAADYFAVRGEKRRGLIIDPGAASGLIGCDTLKDLLEHCIKPYGKEISIDKSITSPVSGISGGSDRTLGQVTIPLVTAGCPITFTGEVIGGDGSMCPALVGNPSLRKMHSTIFTNYFQNGDGLLVLDSRSDDQGALKMLRILLTDSGHYILPTDHDATAKVSMETQKEIAVFWNRVADESCRRWKDACPKKLHIFHTSSDAASYAEGDRGEAKINDDDGALCHDDHQLSGQQHGVQLPPEVSHGALTADDDILDKNDKTPGTLLNKEKNQAVTGILPSEAPASSIKFHNKSEASVNFSDTEFIADLDSEPNGKILSFDNTLRTVCTDEKPCSFTIDTKDDNIQHFYTEEDFPSYTGDTFPEGFDDARLRKKYKAIPEEYYTRTGLKPVTPKNFPKWFMQAKGKKLRWHFWEVFSGSGRLSLTMLIAGLTVGFPIDMRYGWDVGNACHQKYLRQARDEFCPGVIHLAPECGPWSVSSSSKDPDLRQAERLQQKPALDWTEETCHVQSKHGRGYVVEQPWGSALWQPETPLDLTINSDNKKKQRADQCMHGQGADGLNRTAKAAVYPKTMCHRLRQDIVNFLHKRKLLHIKAWPQALSWYVAEHFYECTRCQLGRFCPDDIPHSLIPGKCRHGRYAAGTNPRSKKNNSAPADPVKQWKDNANRDVLEVVEIKNLSGIDLSVNKSHYLKKLLMEVIHTSLGLISEAANRRIDYELWVDNALFMELFKEIFSDFMLVKGVRISLRPFRKSGPEPQLAKASAYLRLHLCGHVKEWTIQQMEDIREMSISQINESFDVDDWMVTVFGAEQGGQPAPSTPSHRPRSKPPQPELPARQDDAALLPEVRERPGHPEEGEAAEPGYEIEPFESHDRAPLAPIRPSYNLKKVFDKLPKLLEAGHRNQALRLLVGMHERLWHTPVMDFQNLLKKANMPQDVIDLAAEAVKNCVVCRKFVRLPNRPQLRAGGSSTFGETLQMDLFHWEGHVFLLIIDEATRFKVCTELKGQDSETILAAVFSSWMAYFGPPKRIVLDQQMSLMGWDTAHEFERLSIERCPRGTTQGHGASQHTGTGIVERHIQLLKITMFKLQAELQRQGLNPEPEEVARESAMAHNQTINYGGVTPCMNVFGVLPRGFYNPESPGVTSVIGALQTDLTVFERAVRTRPHQLKVDELIAGTSEVEFFRDQVWRGPALLLRLDQTEGIAVIQYQGKPYLVSLRHIREYKGIFHFEIQSENVEQALFSLMKYTESISDHRILYFGWLKRHKDGKWYRLPKETPEVRKIMEWAELVSKSMTELTLHGIMIGKALRNIKPPHNTTGTMIMWLAGGRKYSVQHHPNSNNLKLKKISNLAQEDTCMIYFYYYKTASMEPSSSETTETKKEKTSSTSTSPDLDKMDVEPPDRKRDSPETRTVVIAPEKKRQKIALVRRDLNFLEDFYMDHTKNMLIILDYPNSWKIGCNFMTQEIKNFLVKKHDQDRRALPVLFNINYKTDHHALACLRTSEIYKVDQETNNISEADLTPDIWPEVDKADLAEIKQFVEESAFKKIHKSQITSEMVVVDAIWVRKKKRYPDGSIRIKSRLCARGFLDAQKSMLTTRSTTATRLSQRLLVSYAAQDEERDVESLDVGGAFLKGFSFQEIQKVLREQGHQAPSRTVILLPPLNVYKHLASLSDDFKIPEASIFDYGLLCVKPVYGLNDAPLAWQLCLHDFIKHHDGHPSKMDENTFMWKKDGALVALATTHVDDIALTASKNWLNNYAWPLCEALQQDHTPADFAKKLEKVKIPEKEDSEKLTPAETSSLRSILGALLWVTATRLDVVADVSILQSRVTVAEIRDLKYANQVVDKVKEFQDVGLHYRFLKTNNLRLVCIHDASSASQGRHYAQEGLLICLTEDKFYNENLNYETIFNDGDGPDGVDRHGGVMHVLHASGTKAKRVSYSTSHAETLSMINGVESSTLILVRLSELLHPEPAPSLLQLTKIQEEGNKLIPVDYYGDCRDVFELVTGERTLPQDKGQRLYVLSIKEARLMGKIRMLTLIPTQCMTADSLTKSMIHASMLLLLTTGIIKFFNVDKHHVTSRIMPSVKDYDEHDLLKNDKQMLKEIKEKPERVSASYATVLCGFMLQDKMNALCLLAMTTSLPTAAALDARYIDDIEKENTAPSMLTFFFLLFFAVVLALYLEKLFRYM</sequence>
<name>A0A9P1BMK1_9DINO</name>
<dbReference type="InterPro" id="IPR012337">
    <property type="entry name" value="RNaseH-like_sf"/>
</dbReference>
<evidence type="ECO:0000259" key="4">
    <source>
        <dbReference type="PROSITE" id="PS50994"/>
    </source>
</evidence>
<evidence type="ECO:0000256" key="1">
    <source>
        <dbReference type="SAM" id="MobiDB-lite"/>
    </source>
</evidence>
<dbReference type="InterPro" id="IPR014917">
    <property type="entry name" value="DUF1800"/>
</dbReference>
<evidence type="ECO:0000313" key="6">
    <source>
        <dbReference type="EMBL" id="CAL1128805.1"/>
    </source>
</evidence>
<dbReference type="EMBL" id="CAMXCT030000202">
    <property type="protein sequence ID" value="CAL4762742.1"/>
    <property type="molecule type" value="Genomic_DNA"/>
</dbReference>
<dbReference type="SUPFAM" id="SSF53098">
    <property type="entry name" value="Ribonuclease H-like"/>
    <property type="match status" value="1"/>
</dbReference>
<keyword evidence="2" id="KW-0472">Membrane</keyword>
<dbReference type="PROSITE" id="PS50948">
    <property type="entry name" value="PAN"/>
    <property type="match status" value="1"/>
</dbReference>
<comment type="caution">
    <text evidence="5">The sequence shown here is derived from an EMBL/GenBank/DDBJ whole genome shotgun (WGS) entry which is preliminary data.</text>
</comment>
<dbReference type="Pfam" id="PF07394">
    <property type="entry name" value="DUF1501"/>
    <property type="match status" value="1"/>
</dbReference>
<keyword evidence="8" id="KW-1185">Reference proteome</keyword>
<feature type="region of interest" description="Disordered" evidence="1">
    <location>
        <begin position="2537"/>
        <end position="2568"/>
    </location>
</feature>
<dbReference type="Gene3D" id="3.30.420.10">
    <property type="entry name" value="Ribonuclease H-like superfamily/Ribonuclease H"/>
    <property type="match status" value="1"/>
</dbReference>
<dbReference type="EMBL" id="CAMXCT020000202">
    <property type="protein sequence ID" value="CAL1128805.1"/>
    <property type="molecule type" value="Genomic_DNA"/>
</dbReference>
<dbReference type="InterPro" id="IPR001584">
    <property type="entry name" value="Integrase_cat-core"/>
</dbReference>
<dbReference type="GO" id="GO:0015074">
    <property type="term" value="P:DNA integration"/>
    <property type="evidence" value="ECO:0007669"/>
    <property type="project" value="InterPro"/>
</dbReference>
<dbReference type="PANTHER" id="PTHR43737">
    <property type="entry name" value="BLL7424 PROTEIN"/>
    <property type="match status" value="1"/>
</dbReference>
<feature type="compositionally biased region" description="Low complexity" evidence="1">
    <location>
        <begin position="293"/>
        <end position="313"/>
    </location>
</feature>
<accession>A0A9P1BMK1</accession>
<organism evidence="5">
    <name type="scientific">Cladocopium goreaui</name>
    <dbReference type="NCBI Taxonomy" id="2562237"/>
    <lineage>
        <taxon>Eukaryota</taxon>
        <taxon>Sar</taxon>
        <taxon>Alveolata</taxon>
        <taxon>Dinophyceae</taxon>
        <taxon>Suessiales</taxon>
        <taxon>Symbiodiniaceae</taxon>
        <taxon>Cladocopium</taxon>
    </lineage>
</organism>
<proteinExistence type="predicted"/>
<dbReference type="Proteomes" id="UP001152797">
    <property type="component" value="Unassembled WGS sequence"/>
</dbReference>
<feature type="domain" description="Integrase catalytic" evidence="4">
    <location>
        <begin position="3615"/>
        <end position="3797"/>
    </location>
</feature>
<feature type="compositionally biased region" description="Basic and acidic residues" evidence="1">
    <location>
        <begin position="4047"/>
        <end position="4064"/>
    </location>
</feature>
<keyword evidence="2" id="KW-1133">Transmembrane helix</keyword>
<evidence type="ECO:0000313" key="7">
    <source>
        <dbReference type="EMBL" id="CAL4762742.1"/>
    </source>
</evidence>
<dbReference type="InterPro" id="IPR036397">
    <property type="entry name" value="RNaseH_sf"/>
</dbReference>
<gene>
    <name evidence="5" type="ORF">C1SCF055_LOCUS3758</name>
</gene>
<evidence type="ECO:0000313" key="8">
    <source>
        <dbReference type="Proteomes" id="UP001152797"/>
    </source>
</evidence>
<dbReference type="GO" id="GO:0003676">
    <property type="term" value="F:nucleic acid binding"/>
    <property type="evidence" value="ECO:0007669"/>
    <property type="project" value="InterPro"/>
</dbReference>
<feature type="region of interest" description="Disordered" evidence="1">
    <location>
        <begin position="4027"/>
        <end position="4067"/>
    </location>
</feature>
<feature type="region of interest" description="Disordered" evidence="1">
    <location>
        <begin position="293"/>
        <end position="316"/>
    </location>
</feature>
<keyword evidence="2" id="KW-0812">Transmembrane</keyword>
<feature type="domain" description="Apple" evidence="3">
    <location>
        <begin position="144"/>
        <end position="221"/>
    </location>
</feature>
<protein>
    <submittedName>
        <fullName evidence="7">Vegetative incompatibility protein HET-E-1</fullName>
    </submittedName>
</protein>
<evidence type="ECO:0000256" key="2">
    <source>
        <dbReference type="SAM" id="Phobius"/>
    </source>
</evidence>
<reference evidence="6" key="2">
    <citation type="submission" date="2024-04" db="EMBL/GenBank/DDBJ databases">
        <authorList>
            <person name="Chen Y."/>
            <person name="Shah S."/>
            <person name="Dougan E. K."/>
            <person name="Thang M."/>
            <person name="Chan C."/>
        </authorList>
    </citation>
    <scope>NUCLEOTIDE SEQUENCE [LARGE SCALE GENOMIC DNA]</scope>
</reference>
<feature type="transmembrane region" description="Helical" evidence="2">
    <location>
        <begin position="4814"/>
        <end position="4831"/>
    </location>
</feature>
<feature type="transmembrane region" description="Helical" evidence="2">
    <location>
        <begin position="4782"/>
        <end position="4802"/>
    </location>
</feature>
<dbReference type="Pfam" id="PF08811">
    <property type="entry name" value="DUF1800"/>
    <property type="match status" value="2"/>
</dbReference>
<feature type="compositionally biased region" description="Basic and acidic residues" evidence="1">
    <location>
        <begin position="2552"/>
        <end position="2563"/>
    </location>
</feature>
<dbReference type="PROSITE" id="PS50994">
    <property type="entry name" value="INTEGRASE"/>
    <property type="match status" value="1"/>
</dbReference>
<reference evidence="5" key="1">
    <citation type="submission" date="2022-10" db="EMBL/GenBank/DDBJ databases">
        <authorList>
            <person name="Chen Y."/>
            <person name="Dougan E. K."/>
            <person name="Chan C."/>
            <person name="Rhodes N."/>
            <person name="Thang M."/>
        </authorList>
    </citation>
    <scope>NUCLEOTIDE SEQUENCE</scope>
</reference>
<feature type="region of interest" description="Disordered" evidence="1">
    <location>
        <begin position="3468"/>
        <end position="3496"/>
    </location>
</feature>